<dbReference type="GO" id="GO:0046872">
    <property type="term" value="F:metal ion binding"/>
    <property type="evidence" value="ECO:0007669"/>
    <property type="project" value="UniProtKB-KW"/>
</dbReference>
<comment type="similarity">
    <text evidence="1 2">Belongs to the iron/ascorbate-dependent oxidoreductase family.</text>
</comment>
<dbReference type="InterPro" id="IPR044861">
    <property type="entry name" value="IPNS-like_FE2OG_OXY"/>
</dbReference>
<keyword evidence="2" id="KW-0408">Iron</keyword>
<dbReference type="InterPro" id="IPR026992">
    <property type="entry name" value="DIOX_N"/>
</dbReference>
<dbReference type="InterPro" id="IPR005123">
    <property type="entry name" value="Oxoglu/Fe-dep_dioxygenase_dom"/>
</dbReference>
<dbReference type="Pfam" id="PF14226">
    <property type="entry name" value="DIOX_N"/>
    <property type="match status" value="1"/>
</dbReference>
<dbReference type="Pfam" id="PF03171">
    <property type="entry name" value="2OG-FeII_Oxy"/>
    <property type="match status" value="1"/>
</dbReference>
<dbReference type="PROSITE" id="PS51471">
    <property type="entry name" value="FE2OG_OXY"/>
    <property type="match status" value="1"/>
</dbReference>
<dbReference type="AlphaFoldDB" id="W9Y140"/>
<dbReference type="GO" id="GO:0016491">
    <property type="term" value="F:oxidoreductase activity"/>
    <property type="evidence" value="ECO:0007669"/>
    <property type="project" value="UniProtKB-KW"/>
</dbReference>
<keyword evidence="6" id="KW-1185">Reference proteome</keyword>
<evidence type="ECO:0000256" key="1">
    <source>
        <dbReference type="ARBA" id="ARBA00008056"/>
    </source>
</evidence>
<dbReference type="InterPro" id="IPR050231">
    <property type="entry name" value="Iron_ascorbate_oxido_reductase"/>
</dbReference>
<accession>W9Y140</accession>
<dbReference type="InterPro" id="IPR027443">
    <property type="entry name" value="IPNS-like_sf"/>
</dbReference>
<evidence type="ECO:0000259" key="4">
    <source>
        <dbReference type="PROSITE" id="PS51471"/>
    </source>
</evidence>
<evidence type="ECO:0000256" key="3">
    <source>
        <dbReference type="SAM" id="MobiDB-lite"/>
    </source>
</evidence>
<evidence type="ECO:0000256" key="2">
    <source>
        <dbReference type="RuleBase" id="RU003682"/>
    </source>
</evidence>
<proteinExistence type="inferred from homology"/>
<comment type="caution">
    <text evidence="5">The sequence shown here is derived from an EMBL/GenBank/DDBJ whole genome shotgun (WGS) entry which is preliminary data.</text>
</comment>
<organism evidence="5 6">
    <name type="scientific">Capronia coronata CBS 617.96</name>
    <dbReference type="NCBI Taxonomy" id="1182541"/>
    <lineage>
        <taxon>Eukaryota</taxon>
        <taxon>Fungi</taxon>
        <taxon>Dikarya</taxon>
        <taxon>Ascomycota</taxon>
        <taxon>Pezizomycotina</taxon>
        <taxon>Eurotiomycetes</taxon>
        <taxon>Chaetothyriomycetidae</taxon>
        <taxon>Chaetothyriales</taxon>
        <taxon>Herpotrichiellaceae</taxon>
        <taxon>Capronia</taxon>
    </lineage>
</organism>
<protein>
    <recommendedName>
        <fullName evidence="4">Fe2OG dioxygenase domain-containing protein</fullName>
    </recommendedName>
</protein>
<name>W9Y140_9EURO</name>
<dbReference type="EMBL" id="AMWN01000006">
    <property type="protein sequence ID" value="EXJ83330.1"/>
    <property type="molecule type" value="Genomic_DNA"/>
</dbReference>
<dbReference type="Proteomes" id="UP000019484">
    <property type="component" value="Unassembled WGS sequence"/>
</dbReference>
<keyword evidence="2" id="KW-0479">Metal-binding</keyword>
<dbReference type="GO" id="GO:0044283">
    <property type="term" value="P:small molecule biosynthetic process"/>
    <property type="evidence" value="ECO:0007669"/>
    <property type="project" value="UniProtKB-ARBA"/>
</dbReference>
<dbReference type="OrthoDB" id="288590at2759"/>
<dbReference type="SUPFAM" id="SSF51197">
    <property type="entry name" value="Clavaminate synthase-like"/>
    <property type="match status" value="1"/>
</dbReference>
<evidence type="ECO:0000313" key="5">
    <source>
        <dbReference type="EMBL" id="EXJ83330.1"/>
    </source>
</evidence>
<keyword evidence="2" id="KW-0560">Oxidoreductase</keyword>
<dbReference type="GeneID" id="19161815"/>
<reference evidence="5 6" key="1">
    <citation type="submission" date="2013-03" db="EMBL/GenBank/DDBJ databases">
        <title>The Genome Sequence of Capronia coronata CBS 617.96.</title>
        <authorList>
            <consortium name="The Broad Institute Genomics Platform"/>
            <person name="Cuomo C."/>
            <person name="de Hoog S."/>
            <person name="Gorbushina A."/>
            <person name="Walker B."/>
            <person name="Young S.K."/>
            <person name="Zeng Q."/>
            <person name="Gargeya S."/>
            <person name="Fitzgerald M."/>
            <person name="Haas B."/>
            <person name="Abouelleil A."/>
            <person name="Allen A.W."/>
            <person name="Alvarado L."/>
            <person name="Arachchi H.M."/>
            <person name="Berlin A.M."/>
            <person name="Chapman S.B."/>
            <person name="Gainer-Dewar J."/>
            <person name="Goldberg J."/>
            <person name="Griggs A."/>
            <person name="Gujja S."/>
            <person name="Hansen M."/>
            <person name="Howarth C."/>
            <person name="Imamovic A."/>
            <person name="Ireland A."/>
            <person name="Larimer J."/>
            <person name="McCowan C."/>
            <person name="Murphy C."/>
            <person name="Pearson M."/>
            <person name="Poon T.W."/>
            <person name="Priest M."/>
            <person name="Roberts A."/>
            <person name="Saif S."/>
            <person name="Shea T."/>
            <person name="Sisk P."/>
            <person name="Sykes S."/>
            <person name="Wortman J."/>
            <person name="Nusbaum C."/>
            <person name="Birren B."/>
        </authorList>
    </citation>
    <scope>NUCLEOTIDE SEQUENCE [LARGE SCALE GENOMIC DNA]</scope>
    <source>
        <strain evidence="5 6">CBS 617.96</strain>
    </source>
</reference>
<dbReference type="HOGENOM" id="CLU_010119_6_3_1"/>
<feature type="region of interest" description="Disordered" evidence="3">
    <location>
        <begin position="91"/>
        <end position="116"/>
    </location>
</feature>
<dbReference type="PRINTS" id="PR00682">
    <property type="entry name" value="IPNSYNTHASE"/>
</dbReference>
<dbReference type="RefSeq" id="XP_007726016.1">
    <property type="nucleotide sequence ID" value="XM_007727826.1"/>
</dbReference>
<dbReference type="STRING" id="1182541.W9Y140"/>
<feature type="compositionally biased region" description="Basic and acidic residues" evidence="3">
    <location>
        <begin position="100"/>
        <end position="112"/>
    </location>
</feature>
<dbReference type="eggNOG" id="KOG0143">
    <property type="taxonomic scope" value="Eukaryota"/>
</dbReference>
<evidence type="ECO:0000313" key="6">
    <source>
        <dbReference type="Proteomes" id="UP000019484"/>
    </source>
</evidence>
<feature type="domain" description="Fe2OG dioxygenase" evidence="4">
    <location>
        <begin position="190"/>
        <end position="294"/>
    </location>
</feature>
<dbReference type="Gene3D" id="2.60.120.330">
    <property type="entry name" value="B-lactam Antibiotic, Isopenicillin N Synthase, Chain"/>
    <property type="match status" value="1"/>
</dbReference>
<gene>
    <name evidence="5" type="ORF">A1O1_06951</name>
</gene>
<dbReference type="PANTHER" id="PTHR47990">
    <property type="entry name" value="2-OXOGLUTARATE (2OG) AND FE(II)-DEPENDENT OXYGENASE SUPERFAMILY PROTEIN-RELATED"/>
    <property type="match status" value="1"/>
</dbReference>
<sequence>MATQSVTIAETAATKVDASVPKMDIPIINISPFLAGDAEGTAKLVADFREACTSVGFLQIVGHPISHDLQERLMEGVVRFFQLPMEQKEAISKSKSKSNRGYERIGDQKLDDDPNVTADQKEAFSIRTDKPLGRFLQGPNHWPDLPGFKESYTEYYNAMRGFSQALFRIIALSLNLDEGYFDRFASDPDGLAALRSHHYPPTPVDVTGRTRGAGAHTDFGALTLLLQDDVGGLEVLHRASDTWHPVTPVEGAYVMNIGDLLERWTNGHYKSTMHRVLSPLSLKDRYTCAYFNEGELDQVIECIPTCLAPGEKPLYPPIKVQDHLLSRWERAYTSIGTTFYRADQP</sequence>